<proteinExistence type="predicted"/>
<accession>A0ABN9QDK8</accession>
<gene>
    <name evidence="1" type="ORF">PCOR1329_LOCUS10198</name>
</gene>
<evidence type="ECO:0000313" key="2">
    <source>
        <dbReference type="Proteomes" id="UP001189429"/>
    </source>
</evidence>
<reference evidence="1" key="1">
    <citation type="submission" date="2023-10" db="EMBL/GenBank/DDBJ databases">
        <authorList>
            <person name="Chen Y."/>
            <person name="Shah S."/>
            <person name="Dougan E. K."/>
            <person name="Thang M."/>
            <person name="Chan C."/>
        </authorList>
    </citation>
    <scope>NUCLEOTIDE SEQUENCE [LARGE SCALE GENOMIC DNA]</scope>
</reference>
<dbReference type="PROSITE" id="PS51257">
    <property type="entry name" value="PROKAR_LIPOPROTEIN"/>
    <property type="match status" value="1"/>
</dbReference>
<dbReference type="InterPro" id="IPR011990">
    <property type="entry name" value="TPR-like_helical_dom_sf"/>
</dbReference>
<evidence type="ECO:0000313" key="1">
    <source>
        <dbReference type="EMBL" id="CAK0802824.1"/>
    </source>
</evidence>
<protein>
    <submittedName>
        <fullName evidence="1">Uncharacterized protein</fullName>
    </submittedName>
</protein>
<sequence>MWEAKLEPNVISHNAGISACAKGKQWQRAPALLSKIQEAKLRPNPIGCSDETSVCCESESGEQWHRASVQLNEIRATTLEPSVIIDTRSNGKVTPEEADLTLHASAGNTDDPARCIGQARNRVCFQEFTFSSAVTGASVLTAPTMYDVAV</sequence>
<keyword evidence="2" id="KW-1185">Reference proteome</keyword>
<organism evidence="1 2">
    <name type="scientific">Prorocentrum cordatum</name>
    <dbReference type="NCBI Taxonomy" id="2364126"/>
    <lineage>
        <taxon>Eukaryota</taxon>
        <taxon>Sar</taxon>
        <taxon>Alveolata</taxon>
        <taxon>Dinophyceae</taxon>
        <taxon>Prorocentrales</taxon>
        <taxon>Prorocentraceae</taxon>
        <taxon>Prorocentrum</taxon>
    </lineage>
</organism>
<comment type="caution">
    <text evidence="1">The sequence shown here is derived from an EMBL/GenBank/DDBJ whole genome shotgun (WGS) entry which is preliminary data.</text>
</comment>
<dbReference type="Proteomes" id="UP001189429">
    <property type="component" value="Unassembled WGS sequence"/>
</dbReference>
<dbReference type="Gene3D" id="1.25.40.10">
    <property type="entry name" value="Tetratricopeptide repeat domain"/>
    <property type="match status" value="1"/>
</dbReference>
<name>A0ABN9QDK8_9DINO</name>
<dbReference type="EMBL" id="CAUYUJ010002891">
    <property type="protein sequence ID" value="CAK0802824.1"/>
    <property type="molecule type" value="Genomic_DNA"/>
</dbReference>